<reference evidence="5" key="1">
    <citation type="submission" date="2022-03" db="EMBL/GenBank/DDBJ databases">
        <title>Complete genome sequence of Caldinitratiruptor microaerophilus.</title>
        <authorList>
            <person name="Mukaiyama R."/>
            <person name="Nishiyama T."/>
            <person name="Ueda K."/>
        </authorList>
    </citation>
    <scope>NUCLEOTIDE SEQUENCE</scope>
    <source>
        <strain evidence="5">JCM 16183</strain>
    </source>
</reference>
<comment type="pathway">
    <text evidence="4">Quinol/quinone metabolism; menaquinone biosynthesis; menaquinol from 1,4-dihydroxy-2-naphthoate: step 2/2.</text>
</comment>
<dbReference type="GO" id="GO:0009234">
    <property type="term" value="P:menaquinone biosynthetic process"/>
    <property type="evidence" value="ECO:0007669"/>
    <property type="project" value="UniProtKB-UniRule"/>
</dbReference>
<comment type="similarity">
    <text evidence="4">Belongs to the class I-like SAM-binding methyltransferase superfamily. MenG/UbiE family.</text>
</comment>
<dbReference type="Pfam" id="PF01209">
    <property type="entry name" value="Ubie_methyltran"/>
    <property type="match status" value="1"/>
</dbReference>
<feature type="binding site" evidence="4">
    <location>
        <begin position="112"/>
        <end position="113"/>
    </location>
    <ligand>
        <name>S-adenosyl-L-methionine</name>
        <dbReference type="ChEBI" id="CHEBI:59789"/>
    </ligand>
</feature>
<feature type="binding site" evidence="4">
    <location>
        <position position="84"/>
    </location>
    <ligand>
        <name>S-adenosyl-L-methionine</name>
        <dbReference type="ChEBI" id="CHEBI:59789"/>
    </ligand>
</feature>
<keyword evidence="1 4" id="KW-0489">Methyltransferase</keyword>
<proteinExistence type="inferred from homology"/>
<dbReference type="GO" id="GO:0043770">
    <property type="term" value="F:demethylmenaquinone methyltransferase activity"/>
    <property type="evidence" value="ECO:0007669"/>
    <property type="project" value="UniProtKB-UniRule"/>
</dbReference>
<comment type="function">
    <text evidence="4">Methyltransferase required for the conversion of demethylmenaquinol (DMKH2) to menaquinol (MKH2).</text>
</comment>
<dbReference type="Proteomes" id="UP001163687">
    <property type="component" value="Chromosome"/>
</dbReference>
<keyword evidence="4" id="KW-0474">Menaquinone biosynthesis</keyword>
<name>A0AA35CHR2_9FIRM</name>
<dbReference type="EC" id="2.1.1.163" evidence="4"/>
<keyword evidence="3 4" id="KW-0949">S-adenosyl-L-methionine</keyword>
<comment type="catalytic activity">
    <reaction evidence="4">
        <text>a 2-demethylmenaquinol + S-adenosyl-L-methionine = a menaquinol + S-adenosyl-L-homocysteine + H(+)</text>
        <dbReference type="Rhea" id="RHEA:42640"/>
        <dbReference type="Rhea" id="RHEA-COMP:9539"/>
        <dbReference type="Rhea" id="RHEA-COMP:9563"/>
        <dbReference type="ChEBI" id="CHEBI:15378"/>
        <dbReference type="ChEBI" id="CHEBI:18151"/>
        <dbReference type="ChEBI" id="CHEBI:55437"/>
        <dbReference type="ChEBI" id="CHEBI:57856"/>
        <dbReference type="ChEBI" id="CHEBI:59789"/>
        <dbReference type="EC" id="2.1.1.163"/>
    </reaction>
</comment>
<dbReference type="NCBIfam" id="TIGR01934">
    <property type="entry name" value="MenG_MenH_UbiE"/>
    <property type="match status" value="1"/>
</dbReference>
<dbReference type="PANTHER" id="PTHR43591:SF24">
    <property type="entry name" value="2-METHOXY-6-POLYPRENYL-1,4-BENZOQUINOL METHYLASE, MITOCHONDRIAL"/>
    <property type="match status" value="1"/>
</dbReference>
<evidence type="ECO:0000256" key="3">
    <source>
        <dbReference type="ARBA" id="ARBA00022691"/>
    </source>
</evidence>
<organism evidence="5 6">
    <name type="scientific">Caldinitratiruptor microaerophilus</name>
    <dbReference type="NCBI Taxonomy" id="671077"/>
    <lineage>
        <taxon>Bacteria</taxon>
        <taxon>Bacillati</taxon>
        <taxon>Bacillota</taxon>
        <taxon>Clostridia</taxon>
        <taxon>Eubacteriales</taxon>
        <taxon>Symbiobacteriaceae</taxon>
        <taxon>Caldinitratiruptor</taxon>
    </lineage>
</organism>
<dbReference type="PROSITE" id="PS51608">
    <property type="entry name" value="SAM_MT_UBIE"/>
    <property type="match status" value="1"/>
</dbReference>
<evidence type="ECO:0000313" key="5">
    <source>
        <dbReference type="EMBL" id="BDG59219.1"/>
    </source>
</evidence>
<evidence type="ECO:0000256" key="1">
    <source>
        <dbReference type="ARBA" id="ARBA00022603"/>
    </source>
</evidence>
<dbReference type="SUPFAM" id="SSF53335">
    <property type="entry name" value="S-adenosyl-L-methionine-dependent methyltransferases"/>
    <property type="match status" value="1"/>
</dbReference>
<dbReference type="Gene3D" id="3.40.50.150">
    <property type="entry name" value="Vaccinia Virus protein VP39"/>
    <property type="match status" value="1"/>
</dbReference>
<accession>A0AA35CHR2</accession>
<sequence>MYRHPTPEEKEAYVRALFDRIASHYDRMNQIMSLGQWGRWHRIFARMAGYRPGMRVLDVACGTGDLTLLAASRVGAEGRVVGVDISPGMLARARERVQASPWAGVIELCEGNALDLPFPDGTFDIVTMGWAMRNVRDIPRTVAEALRVLRPGGRYLNLDAAEPQGPIGRLLLRAWWGTLLPVIDRLVVGVRDPDEPVRPYTYLSRSLEGYPSPARLEEIFRQAGFVETGHVPLMMGSVCIHYGTRP</sequence>
<dbReference type="HAMAP" id="MF_01813">
    <property type="entry name" value="MenG_UbiE_methyltr"/>
    <property type="match status" value="1"/>
</dbReference>
<evidence type="ECO:0000256" key="2">
    <source>
        <dbReference type="ARBA" id="ARBA00022679"/>
    </source>
</evidence>
<dbReference type="PANTHER" id="PTHR43591">
    <property type="entry name" value="METHYLTRANSFERASE"/>
    <property type="match status" value="1"/>
</dbReference>
<protein>
    <recommendedName>
        <fullName evidence="4">Demethylmenaquinone methyltransferase</fullName>
        <ecNumber evidence="4">2.1.1.163</ecNumber>
    </recommendedName>
</protein>
<dbReference type="InterPro" id="IPR004033">
    <property type="entry name" value="UbiE/COQ5_MeTrFase"/>
</dbReference>
<keyword evidence="6" id="KW-1185">Reference proteome</keyword>
<dbReference type="CDD" id="cd02440">
    <property type="entry name" value="AdoMet_MTases"/>
    <property type="match status" value="1"/>
</dbReference>
<evidence type="ECO:0000256" key="4">
    <source>
        <dbReference type="HAMAP-Rule" id="MF_01813"/>
    </source>
</evidence>
<gene>
    <name evidence="4 5" type="primary">menG</name>
    <name evidence="5" type="ORF">caldi_03090</name>
</gene>
<dbReference type="GO" id="GO:0032259">
    <property type="term" value="P:methylation"/>
    <property type="evidence" value="ECO:0007669"/>
    <property type="project" value="UniProtKB-KW"/>
</dbReference>
<evidence type="ECO:0000313" key="6">
    <source>
        <dbReference type="Proteomes" id="UP001163687"/>
    </source>
</evidence>
<dbReference type="RefSeq" id="WP_264843337.1">
    <property type="nucleotide sequence ID" value="NZ_AP025628.1"/>
</dbReference>
<dbReference type="InterPro" id="IPR029063">
    <property type="entry name" value="SAM-dependent_MTases_sf"/>
</dbReference>
<dbReference type="KEGG" id="cmic:caldi_03090"/>
<keyword evidence="2 4" id="KW-0808">Transferase</keyword>
<dbReference type="AlphaFoldDB" id="A0AA35CHR2"/>
<feature type="binding site" evidence="4">
    <location>
        <position position="63"/>
    </location>
    <ligand>
        <name>S-adenosyl-L-methionine</name>
        <dbReference type="ChEBI" id="CHEBI:59789"/>
    </ligand>
</feature>
<dbReference type="EMBL" id="AP025628">
    <property type="protein sequence ID" value="BDG59219.1"/>
    <property type="molecule type" value="Genomic_DNA"/>
</dbReference>
<comment type="caution">
    <text evidence="4">Lacks conserved residue(s) required for the propagation of feature annotation.</text>
</comment>